<evidence type="ECO:0000313" key="5">
    <source>
        <dbReference type="Proteomes" id="UP001596004"/>
    </source>
</evidence>
<dbReference type="Proteomes" id="UP001596004">
    <property type="component" value="Unassembled WGS sequence"/>
</dbReference>
<proteinExistence type="predicted"/>
<dbReference type="InterPro" id="IPR014030">
    <property type="entry name" value="Ketoacyl_synth_N"/>
</dbReference>
<dbReference type="InterPro" id="IPR016035">
    <property type="entry name" value="Acyl_Trfase/lysoPLipase"/>
</dbReference>
<feature type="compositionally biased region" description="Basic and acidic residues" evidence="2">
    <location>
        <begin position="952"/>
        <end position="963"/>
    </location>
</feature>
<feature type="region of interest" description="Disordered" evidence="2">
    <location>
        <begin position="909"/>
        <end position="971"/>
    </location>
</feature>
<evidence type="ECO:0000313" key="4">
    <source>
        <dbReference type="EMBL" id="MFC4535364.1"/>
    </source>
</evidence>
<sequence length="971" mass="101715">MAVTDDQVRDTDIAVIGMSGRFPGARDVATFWTNIASGTESIRRFGREELLASGVAPALADDPAYVPARPVLDDVRGFDAEFFRFSPREATIADPQQRLFLECAWEALEVAGYPDPETRGRVGVFAGANLSTYMLERGAQFEQDLGAGSFEVVVGNDKDALSTMVSYKLNLTGPSVSVQTFCSTSLVGVHLACQSLRAGDCELVLAGGVSVRVPDTVGHLYAPGGLASPDGHVRTFDAGVRGTMYGDGVAVVLLKPARAALADGDTVLALIRGSAVNNDGTMRFGFAAPSMEGQAAAVSAALANAGVRADEIGYVEAHGAATELGDPIEVAALTQAFGGLARRRSCVLGSVKTNVGHLDRASGVTGLIKVIMALREEVIPPTLHFRTPNPNIDFAGGPFRVSADPVPWPRAAGRPRIAGVNSLGTGGTNAHVVVQEAPPAPERPPGPRRHHVLPVSARSEAALERSCARLARHLDERAPRLADVAFTLQAGRRVFDHRRVLVAASTAQAAALLRGEPARGAPARTRHECRRARPVTFLIAGEGERFPGMVAGLYETEPVFRAHVDECRALLGEPLAAGVRSLLLTPPRPSGPEAASLAPRGIEPEQDPREAPSRRTEAEQDPRAMPPRRAEVAQPAVFVAGYALARTLMDWGVTPSGMIGYDVGEYVAACLSGVLSLADALRLVAYRAGLIAARPAGAMLDGVRDELTAWAAASVTPHPPALPYLSNVTGALATADLVTDPGYWAAHMCATVRFADAVAAALSDPDTCFVEIGPGRSLGALVRAHPACGEDRRSLIVPTQPAAAEGRPDDEVLAEALGRMWLAGVHVDWPAYHGRGGAARGAEGAVRGHDGTARGAEGAAGADGGAAWGDEGADRADGGAALPGRVPLPTYPFERRPFWLEARRDAATGPAAALTSPKEEPEASYDSAPRPAASAGAPPVPGLDEADEAEPGADRQARADRRKQSLRARRR</sequence>
<feature type="domain" description="Ketosynthase family 3 (KS3)" evidence="3">
    <location>
        <begin position="10"/>
        <end position="436"/>
    </location>
</feature>
<dbReference type="PANTHER" id="PTHR43775">
    <property type="entry name" value="FATTY ACID SYNTHASE"/>
    <property type="match status" value="1"/>
</dbReference>
<evidence type="ECO:0000256" key="1">
    <source>
        <dbReference type="ARBA" id="ARBA00022679"/>
    </source>
</evidence>
<dbReference type="InterPro" id="IPR020841">
    <property type="entry name" value="PKS_Beta-ketoAc_synthase_dom"/>
</dbReference>
<feature type="region of interest" description="Disordered" evidence="2">
    <location>
        <begin position="837"/>
        <end position="888"/>
    </location>
</feature>
<dbReference type="SUPFAM" id="SSF52151">
    <property type="entry name" value="FabD/lysophospholipase-like"/>
    <property type="match status" value="1"/>
</dbReference>
<dbReference type="InterPro" id="IPR014043">
    <property type="entry name" value="Acyl_transferase_dom"/>
</dbReference>
<dbReference type="InterPro" id="IPR014031">
    <property type="entry name" value="Ketoacyl_synth_C"/>
</dbReference>
<protein>
    <submittedName>
        <fullName evidence="4">Type I polyketide synthase</fullName>
    </submittedName>
</protein>
<dbReference type="Pfam" id="PF16197">
    <property type="entry name" value="KAsynt_C_assoc"/>
    <property type="match status" value="1"/>
</dbReference>
<dbReference type="Gene3D" id="3.40.47.10">
    <property type="match status" value="1"/>
</dbReference>
<dbReference type="Gene3D" id="3.30.70.3290">
    <property type="match status" value="1"/>
</dbReference>
<dbReference type="Gene3D" id="3.40.366.10">
    <property type="entry name" value="Malonyl-Coenzyme A Acyl Carrier Protein, domain 2"/>
    <property type="match status" value="2"/>
</dbReference>
<dbReference type="InterPro" id="IPR050091">
    <property type="entry name" value="PKS_NRPS_Biosynth_Enz"/>
</dbReference>
<name>A0ABV9CQM0_9ACTN</name>
<dbReference type="SMART" id="SM00827">
    <property type="entry name" value="PKS_AT"/>
    <property type="match status" value="1"/>
</dbReference>
<keyword evidence="5" id="KW-1185">Reference proteome</keyword>
<dbReference type="InterPro" id="IPR016039">
    <property type="entry name" value="Thiolase-like"/>
</dbReference>
<dbReference type="InterPro" id="IPR032821">
    <property type="entry name" value="PKS_assoc"/>
</dbReference>
<reference evidence="5" key="1">
    <citation type="journal article" date="2019" name="Int. J. Syst. Evol. Microbiol.">
        <title>The Global Catalogue of Microorganisms (GCM) 10K type strain sequencing project: providing services to taxonomists for standard genome sequencing and annotation.</title>
        <authorList>
            <consortium name="The Broad Institute Genomics Platform"/>
            <consortium name="The Broad Institute Genome Sequencing Center for Infectious Disease"/>
            <person name="Wu L."/>
            <person name="Ma J."/>
        </authorList>
    </citation>
    <scope>NUCLEOTIDE SEQUENCE [LARGE SCALE GENOMIC DNA]</scope>
    <source>
        <strain evidence="5">CGMCC 4.7132</strain>
    </source>
</reference>
<dbReference type="PROSITE" id="PS52004">
    <property type="entry name" value="KS3_2"/>
    <property type="match status" value="1"/>
</dbReference>
<dbReference type="Gene3D" id="1.10.1240.100">
    <property type="match status" value="1"/>
</dbReference>
<comment type="caution">
    <text evidence="4">The sequence shown here is derived from an EMBL/GenBank/DDBJ whole genome shotgun (WGS) entry which is preliminary data.</text>
</comment>
<dbReference type="Pfam" id="PF00109">
    <property type="entry name" value="ketoacyl-synt"/>
    <property type="match status" value="1"/>
</dbReference>
<dbReference type="CDD" id="cd00833">
    <property type="entry name" value="PKS"/>
    <property type="match status" value="1"/>
</dbReference>
<feature type="region of interest" description="Disordered" evidence="2">
    <location>
        <begin position="583"/>
        <end position="629"/>
    </location>
</feature>
<organism evidence="4 5">
    <name type="scientific">Sphaerisporangium dianthi</name>
    <dbReference type="NCBI Taxonomy" id="1436120"/>
    <lineage>
        <taxon>Bacteria</taxon>
        <taxon>Bacillati</taxon>
        <taxon>Actinomycetota</taxon>
        <taxon>Actinomycetes</taxon>
        <taxon>Streptosporangiales</taxon>
        <taxon>Streptosporangiaceae</taxon>
        <taxon>Sphaerisporangium</taxon>
    </lineage>
</organism>
<accession>A0ABV9CQM0</accession>
<dbReference type="SMART" id="SM00825">
    <property type="entry name" value="PKS_KS"/>
    <property type="match status" value="1"/>
</dbReference>
<evidence type="ECO:0000259" key="3">
    <source>
        <dbReference type="PROSITE" id="PS52004"/>
    </source>
</evidence>
<dbReference type="PANTHER" id="PTHR43775:SF51">
    <property type="entry name" value="INACTIVE PHENOLPHTHIOCEROL SYNTHESIS POLYKETIDE SYNTHASE TYPE I PKS1-RELATED"/>
    <property type="match status" value="1"/>
</dbReference>
<dbReference type="InterPro" id="IPR001227">
    <property type="entry name" value="Ac_transferase_dom_sf"/>
</dbReference>
<dbReference type="EMBL" id="JBHSFP010000030">
    <property type="protein sequence ID" value="MFC4535364.1"/>
    <property type="molecule type" value="Genomic_DNA"/>
</dbReference>
<dbReference type="Pfam" id="PF02801">
    <property type="entry name" value="Ketoacyl-synt_C"/>
    <property type="match status" value="1"/>
</dbReference>
<keyword evidence="1" id="KW-0808">Transferase</keyword>
<dbReference type="RefSeq" id="WP_380847772.1">
    <property type="nucleotide sequence ID" value="NZ_JBHSFP010000030.1"/>
</dbReference>
<dbReference type="SUPFAM" id="SSF53901">
    <property type="entry name" value="Thiolase-like"/>
    <property type="match status" value="1"/>
</dbReference>
<gene>
    <name evidence="4" type="ORF">ACFO60_31765</name>
</gene>
<feature type="compositionally biased region" description="Basic and acidic residues" evidence="2">
    <location>
        <begin position="602"/>
        <end position="622"/>
    </location>
</feature>
<feature type="compositionally biased region" description="Low complexity" evidence="2">
    <location>
        <begin position="927"/>
        <end position="937"/>
    </location>
</feature>
<dbReference type="Pfam" id="PF00698">
    <property type="entry name" value="Acyl_transf_1"/>
    <property type="match status" value="1"/>
</dbReference>
<evidence type="ECO:0000256" key="2">
    <source>
        <dbReference type="SAM" id="MobiDB-lite"/>
    </source>
</evidence>